<dbReference type="CDD" id="cd02801">
    <property type="entry name" value="DUS_like_FMN"/>
    <property type="match status" value="1"/>
</dbReference>
<dbReference type="RefSeq" id="WP_052093185.1">
    <property type="nucleotide sequence ID" value="NZ_CM002917.1"/>
</dbReference>
<reference evidence="16 17" key="1">
    <citation type="submission" date="2007-10" db="EMBL/GenBank/DDBJ databases">
        <authorList>
            <person name="Wagner-Dobler I."/>
            <person name="Ferriera S."/>
            <person name="Johnson J."/>
            <person name="Kravitz S."/>
            <person name="Beeson K."/>
            <person name="Sutton G."/>
            <person name="Rogers Y.-H."/>
            <person name="Friedman R."/>
            <person name="Frazier M."/>
            <person name="Venter J.C."/>
        </authorList>
    </citation>
    <scope>NUCLEOTIDE SEQUENCE [LARGE SCALE GENOMIC DNA]</scope>
    <source>
        <strain evidence="16 17">DFL-43</strain>
    </source>
</reference>
<evidence type="ECO:0000313" key="17">
    <source>
        <dbReference type="Proteomes" id="UP000004291"/>
    </source>
</evidence>
<dbReference type="PIRSF" id="PIRSF006621">
    <property type="entry name" value="Dus"/>
    <property type="match status" value="1"/>
</dbReference>
<dbReference type="Gene3D" id="3.20.20.70">
    <property type="entry name" value="Aldolase class I"/>
    <property type="match status" value="1"/>
</dbReference>
<keyword evidence="6 12" id="KW-0819">tRNA processing</keyword>
<dbReference type="GO" id="GO:0000049">
    <property type="term" value="F:tRNA binding"/>
    <property type="evidence" value="ECO:0007669"/>
    <property type="project" value="UniProtKB-KW"/>
</dbReference>
<feature type="domain" description="DUS-like FMN-binding" evidence="15">
    <location>
        <begin position="25"/>
        <end position="314"/>
    </location>
</feature>
<evidence type="ECO:0000259" key="15">
    <source>
        <dbReference type="Pfam" id="PF01207"/>
    </source>
</evidence>
<feature type="binding site" evidence="14">
    <location>
        <position position="149"/>
    </location>
    <ligand>
        <name>FMN</name>
        <dbReference type="ChEBI" id="CHEBI:58210"/>
    </ligand>
</feature>
<dbReference type="EMBL" id="ABIA03000002">
    <property type="protein sequence ID" value="EDQ32792.2"/>
    <property type="molecule type" value="Genomic_DNA"/>
</dbReference>
<proteinExistence type="inferred from homology"/>
<dbReference type="InterPro" id="IPR018517">
    <property type="entry name" value="tRNA_hU_synthase_CS"/>
</dbReference>
<evidence type="ECO:0000256" key="10">
    <source>
        <dbReference type="ARBA" id="ARBA00048205"/>
    </source>
</evidence>
<keyword evidence="9 12" id="KW-0560">Oxidoreductase</keyword>
<evidence type="ECO:0000256" key="5">
    <source>
        <dbReference type="ARBA" id="ARBA00022643"/>
    </source>
</evidence>
<comment type="cofactor">
    <cofactor evidence="1 12 14">
        <name>FMN</name>
        <dbReference type="ChEBI" id="CHEBI:58210"/>
    </cofactor>
</comment>
<gene>
    <name evidence="16" type="ORF">HPDFL43_07584</name>
</gene>
<dbReference type="PROSITE" id="PS01136">
    <property type="entry name" value="UPF0034"/>
    <property type="match status" value="1"/>
</dbReference>
<comment type="catalytic activity">
    <reaction evidence="10">
        <text>a 5,6-dihydrouridine in tRNA + NADP(+) = a uridine in tRNA + NADPH + H(+)</text>
        <dbReference type="Rhea" id="RHEA:23624"/>
        <dbReference type="Rhea" id="RHEA-COMP:13339"/>
        <dbReference type="Rhea" id="RHEA-COMP:13887"/>
        <dbReference type="ChEBI" id="CHEBI:15378"/>
        <dbReference type="ChEBI" id="CHEBI:57783"/>
        <dbReference type="ChEBI" id="CHEBI:58349"/>
        <dbReference type="ChEBI" id="CHEBI:65315"/>
        <dbReference type="ChEBI" id="CHEBI:74443"/>
    </reaction>
</comment>
<protein>
    <recommendedName>
        <fullName evidence="12">tRNA-dihydrouridine synthase</fullName>
        <ecNumber evidence="12">1.3.1.-</ecNumber>
    </recommendedName>
</protein>
<comment type="similarity">
    <text evidence="12">Belongs to the dus family.</text>
</comment>
<dbReference type="InterPro" id="IPR013785">
    <property type="entry name" value="Aldolase_TIM"/>
</dbReference>
<evidence type="ECO:0000256" key="14">
    <source>
        <dbReference type="PIRSR" id="PIRSR006621-2"/>
    </source>
</evidence>
<dbReference type="SUPFAM" id="SSF51395">
    <property type="entry name" value="FMN-linked oxidoreductases"/>
    <property type="match status" value="1"/>
</dbReference>
<evidence type="ECO:0000313" key="16">
    <source>
        <dbReference type="EMBL" id="EDQ32792.2"/>
    </source>
</evidence>
<dbReference type="OrthoDB" id="9764501at2"/>
<comment type="function">
    <text evidence="2 12">Catalyzes the synthesis of 5,6-dihydrouridine (D), a modified base found in the D-loop of most tRNAs, via the reduction of the C5-C6 double bond in target uridines.</text>
</comment>
<keyword evidence="17" id="KW-1185">Reference proteome</keyword>
<comment type="caution">
    <text evidence="16">The sequence shown here is derived from an EMBL/GenBank/DDBJ whole genome shotgun (WGS) entry which is preliminary data.</text>
</comment>
<evidence type="ECO:0000256" key="7">
    <source>
        <dbReference type="ARBA" id="ARBA00022857"/>
    </source>
</evidence>
<keyword evidence="5 12" id="KW-0288">FMN</keyword>
<dbReference type="AlphaFoldDB" id="A9D8U3"/>
<dbReference type="GO" id="GO:0017150">
    <property type="term" value="F:tRNA dihydrouridine synthase activity"/>
    <property type="evidence" value="ECO:0007669"/>
    <property type="project" value="InterPro"/>
</dbReference>
<dbReference type="GO" id="GO:0050660">
    <property type="term" value="F:flavin adenine dinucleotide binding"/>
    <property type="evidence" value="ECO:0007669"/>
    <property type="project" value="InterPro"/>
</dbReference>
<evidence type="ECO:0000256" key="6">
    <source>
        <dbReference type="ARBA" id="ARBA00022694"/>
    </source>
</evidence>
<evidence type="ECO:0000256" key="11">
    <source>
        <dbReference type="ARBA" id="ARBA00048802"/>
    </source>
</evidence>
<accession>A9D8U3</accession>
<dbReference type="NCBIfam" id="TIGR00737">
    <property type="entry name" value="nifR3_yhdG"/>
    <property type="match status" value="1"/>
</dbReference>
<evidence type="ECO:0000256" key="8">
    <source>
        <dbReference type="ARBA" id="ARBA00022884"/>
    </source>
</evidence>
<sequence>MQINTDTVSQPLAIGPVRARNRVFLAPLSGISDLPFRQLAWRYGAGLVVTEMVASRELVTERRESQVRLRGDGINPHVVQLAGREADWMAKAARIAEGEGAAMIDINMGCPAKKVTGGYSGSALMRDPDHALELIEATVKAVSVPVTLKMRLGWDHDNINAPLIAARAEAAGIQMITIHGRTRMQFYEGSADWVAIAKVREAVSVPLVANGDVASRADIEACLKHSGADAVMIGRASRGRPWICGDLAESDKAPAPGSQQRAIAVEHYWMMIEHYGEDVGVRHARKHIGWYLDTLAPLAPDGLKTAMMASRKADEVATMFAEALETGARPETGPGSEMEAAA</sequence>
<evidence type="ECO:0000256" key="13">
    <source>
        <dbReference type="PIRSR" id="PIRSR006621-1"/>
    </source>
</evidence>
<keyword evidence="4 12" id="KW-0285">Flavoprotein</keyword>
<dbReference type="PANTHER" id="PTHR45846">
    <property type="entry name" value="TRNA-DIHYDROURIDINE(47) SYNTHASE [NAD(P)(+)]-LIKE"/>
    <property type="match status" value="1"/>
</dbReference>
<keyword evidence="8" id="KW-0694">RNA-binding</keyword>
<dbReference type="InterPro" id="IPR035587">
    <property type="entry name" value="DUS-like_FMN-bd"/>
</dbReference>
<name>A9D8U3_HOEPD</name>
<reference evidence="16 17" key="2">
    <citation type="submission" date="2012-06" db="EMBL/GenBank/DDBJ databases">
        <authorList>
            <person name="Fiebig A."/>
        </authorList>
    </citation>
    <scope>NUCLEOTIDE SEQUENCE [LARGE SCALE GENOMIC DNA]</scope>
    <source>
        <strain evidence="16 17">DFL-43</strain>
    </source>
</reference>
<keyword evidence="3" id="KW-0820">tRNA-binding</keyword>
<dbReference type="InterPro" id="IPR024036">
    <property type="entry name" value="tRNA-dHydroUridine_Synthase_C"/>
</dbReference>
<evidence type="ECO:0000256" key="9">
    <source>
        <dbReference type="ARBA" id="ARBA00023002"/>
    </source>
</evidence>
<dbReference type="EC" id="1.3.1.-" evidence="12"/>
<comment type="catalytic activity">
    <reaction evidence="11">
        <text>a 5,6-dihydrouridine in tRNA + NAD(+) = a uridine in tRNA + NADH + H(+)</text>
        <dbReference type="Rhea" id="RHEA:54452"/>
        <dbReference type="Rhea" id="RHEA-COMP:13339"/>
        <dbReference type="Rhea" id="RHEA-COMP:13887"/>
        <dbReference type="ChEBI" id="CHEBI:15378"/>
        <dbReference type="ChEBI" id="CHEBI:57540"/>
        <dbReference type="ChEBI" id="CHEBI:57945"/>
        <dbReference type="ChEBI" id="CHEBI:65315"/>
        <dbReference type="ChEBI" id="CHEBI:74443"/>
    </reaction>
</comment>
<dbReference type="Gene3D" id="1.10.1200.80">
    <property type="entry name" value="Putative flavin oxidoreducatase, domain 2"/>
    <property type="match status" value="1"/>
</dbReference>
<dbReference type="STRING" id="411684.HPDFL43_07584"/>
<dbReference type="InterPro" id="IPR001269">
    <property type="entry name" value="DUS_fam"/>
</dbReference>
<keyword evidence="14" id="KW-0547">Nucleotide-binding</keyword>
<dbReference type="HOGENOM" id="CLU_013299_0_3_5"/>
<feature type="binding site" evidence="14">
    <location>
        <position position="179"/>
    </location>
    <ligand>
        <name>FMN</name>
        <dbReference type="ChEBI" id="CHEBI:58210"/>
    </ligand>
</feature>
<dbReference type="eggNOG" id="COG0042">
    <property type="taxonomic scope" value="Bacteria"/>
</dbReference>
<organism evidence="16 17">
    <name type="scientific">Hoeflea phototrophica (strain DSM 17068 / NCIMB 14078 / DFL-43)</name>
    <dbReference type="NCBI Taxonomy" id="411684"/>
    <lineage>
        <taxon>Bacteria</taxon>
        <taxon>Pseudomonadati</taxon>
        <taxon>Pseudomonadota</taxon>
        <taxon>Alphaproteobacteria</taxon>
        <taxon>Hyphomicrobiales</taxon>
        <taxon>Rhizobiaceae</taxon>
        <taxon>Hoeflea</taxon>
    </lineage>
</organism>
<evidence type="ECO:0000256" key="3">
    <source>
        <dbReference type="ARBA" id="ARBA00022555"/>
    </source>
</evidence>
<dbReference type="Pfam" id="PF01207">
    <property type="entry name" value="Dus"/>
    <property type="match status" value="1"/>
</dbReference>
<dbReference type="PANTHER" id="PTHR45846:SF1">
    <property type="entry name" value="TRNA-DIHYDROURIDINE(47) SYNTHASE [NAD(P)(+)]-LIKE"/>
    <property type="match status" value="1"/>
</dbReference>
<evidence type="ECO:0000256" key="4">
    <source>
        <dbReference type="ARBA" id="ARBA00022630"/>
    </source>
</evidence>
<dbReference type="Proteomes" id="UP000004291">
    <property type="component" value="Chromosome"/>
</dbReference>
<feature type="binding site" evidence="14">
    <location>
        <position position="80"/>
    </location>
    <ligand>
        <name>FMN</name>
        <dbReference type="ChEBI" id="CHEBI:58210"/>
    </ligand>
</feature>
<feature type="active site" description="Proton donor" evidence="13">
    <location>
        <position position="110"/>
    </location>
</feature>
<evidence type="ECO:0000256" key="2">
    <source>
        <dbReference type="ARBA" id="ARBA00002790"/>
    </source>
</evidence>
<evidence type="ECO:0000256" key="12">
    <source>
        <dbReference type="PIRNR" id="PIRNR006621"/>
    </source>
</evidence>
<evidence type="ECO:0000256" key="1">
    <source>
        <dbReference type="ARBA" id="ARBA00001917"/>
    </source>
</evidence>
<keyword evidence="7" id="KW-0521">NADP</keyword>
<feature type="binding site" evidence="14">
    <location>
        <begin position="234"/>
        <end position="235"/>
    </location>
    <ligand>
        <name>FMN</name>
        <dbReference type="ChEBI" id="CHEBI:58210"/>
    </ligand>
</feature>
<dbReference type="InterPro" id="IPR004652">
    <property type="entry name" value="DusB-like"/>
</dbReference>